<reference evidence="3 4" key="1">
    <citation type="journal article" date="2012" name="PLoS Pathog.">
        <title>Diverse lifestyles and strategies of plant pathogenesis encoded in the genomes of eighteen Dothideomycetes fungi.</title>
        <authorList>
            <person name="Ohm R.A."/>
            <person name="Feau N."/>
            <person name="Henrissat B."/>
            <person name="Schoch C.L."/>
            <person name="Horwitz B.A."/>
            <person name="Barry K.W."/>
            <person name="Condon B.J."/>
            <person name="Copeland A.C."/>
            <person name="Dhillon B."/>
            <person name="Glaser F."/>
            <person name="Hesse C.N."/>
            <person name="Kosti I."/>
            <person name="LaButti K."/>
            <person name="Lindquist E.A."/>
            <person name="Lucas S."/>
            <person name="Salamov A.A."/>
            <person name="Bradshaw R.E."/>
            <person name="Ciuffetti L."/>
            <person name="Hamelin R.C."/>
            <person name="Kema G.H.J."/>
            <person name="Lawrence C."/>
            <person name="Scott J.A."/>
            <person name="Spatafora J.W."/>
            <person name="Turgeon B.G."/>
            <person name="de Wit P.J.G.M."/>
            <person name="Zhong S."/>
            <person name="Goodwin S.B."/>
            <person name="Grigoriev I.V."/>
        </authorList>
    </citation>
    <scope>NUCLEOTIDE SEQUENCE [LARGE SCALE GENOMIC DNA]</scope>
    <source>
        <strain evidence="3 4">UAMH 10762</strain>
    </source>
</reference>
<feature type="region of interest" description="Disordered" evidence="2">
    <location>
        <begin position="418"/>
        <end position="512"/>
    </location>
</feature>
<feature type="region of interest" description="Disordered" evidence="2">
    <location>
        <begin position="1"/>
        <end position="89"/>
    </location>
</feature>
<feature type="region of interest" description="Disordered" evidence="2">
    <location>
        <begin position="340"/>
        <end position="368"/>
    </location>
</feature>
<name>M2N9Q5_BAUPA</name>
<dbReference type="RefSeq" id="XP_007676896.1">
    <property type="nucleotide sequence ID" value="XM_007678706.1"/>
</dbReference>
<feature type="compositionally biased region" description="Low complexity" evidence="2">
    <location>
        <begin position="493"/>
        <end position="503"/>
    </location>
</feature>
<feature type="coiled-coil region" evidence="1">
    <location>
        <begin position="93"/>
        <end position="169"/>
    </location>
</feature>
<evidence type="ECO:0000313" key="4">
    <source>
        <dbReference type="Proteomes" id="UP000011761"/>
    </source>
</evidence>
<dbReference type="OMA" id="METIYEA"/>
<evidence type="ECO:0000256" key="1">
    <source>
        <dbReference type="SAM" id="Coils"/>
    </source>
</evidence>
<feature type="compositionally biased region" description="Low complexity" evidence="2">
    <location>
        <begin position="22"/>
        <end position="35"/>
    </location>
</feature>
<dbReference type="GeneID" id="19114458"/>
<feature type="coiled-coil region" evidence="1">
    <location>
        <begin position="269"/>
        <end position="314"/>
    </location>
</feature>
<feature type="compositionally biased region" description="Low complexity" evidence="2">
    <location>
        <begin position="216"/>
        <end position="235"/>
    </location>
</feature>
<dbReference type="HOGENOM" id="CLU_015321_0_0_1"/>
<gene>
    <name evidence="3" type="ORF">BAUCODRAFT_45148</name>
</gene>
<dbReference type="KEGG" id="bcom:BAUCODRAFT_45148"/>
<keyword evidence="1" id="KW-0175">Coiled coil</keyword>
<evidence type="ECO:0000256" key="2">
    <source>
        <dbReference type="SAM" id="MobiDB-lite"/>
    </source>
</evidence>
<dbReference type="Proteomes" id="UP000011761">
    <property type="component" value="Unassembled WGS sequence"/>
</dbReference>
<feature type="region of interest" description="Disordered" evidence="2">
    <location>
        <begin position="207"/>
        <end position="261"/>
    </location>
</feature>
<feature type="compositionally biased region" description="Polar residues" evidence="2">
    <location>
        <begin position="36"/>
        <end position="45"/>
    </location>
</feature>
<dbReference type="PANTHER" id="PTHR38120:SF1">
    <property type="entry name" value="M PROTEIN, SEROTYPE 2.1"/>
    <property type="match status" value="1"/>
</dbReference>
<sequence>MSAATGKKPATPAGSGRPSANPTPTTVTPSCSPSSMAAQVSTPPLSNGGGAAAAAAVTRMRSVKHGAPVSARTAATARKQQSSDSDATVDDVRAEMQAKLDELHDRLQQAEVVHVDSQKQAAFLQRRLNETLKDQAMLEEAAHEHVERIEELEHERKEGLRARREMEQIFEAERAATIKEREEAAVREEDLQISLQRMKEALAQRELRAGLEDGGRPSMSRNSSFRRSENSSPNPDGGNGTGQFAPPASLQRSDSRSSSRLVMHKDKIIESLRLELAEAQIKLVDVENLGGGALQQLQRDLYDAKIQNARLMEENESFQLLLSEKTLNGDLAAHSDLLRLPSHTGSSRPGSSNNRVANSGSGMMTKSGDGVLTKRLQAEIQSLKDQNKALTVYINNIISRLLQHENLAEQILSKAQEEAGGRPAGVAEQTPPPPSVAAVEQQAPQGFLQRARSVMGGGGRGRPRPVTQMQQQQQQQKANANENPDTAPRIPLGRSSSTRTSESGSRHRRANS</sequence>
<accession>M2N9Q5</accession>
<proteinExistence type="predicted"/>
<dbReference type="eggNOG" id="ENOG502QVZ5">
    <property type="taxonomic scope" value="Eukaryota"/>
</dbReference>
<dbReference type="AlphaFoldDB" id="M2N9Q5"/>
<dbReference type="PANTHER" id="PTHR38120">
    <property type="entry name" value="EXPRESSED PROTEIN"/>
    <property type="match status" value="1"/>
</dbReference>
<feature type="compositionally biased region" description="Low complexity" evidence="2">
    <location>
        <begin position="464"/>
        <end position="476"/>
    </location>
</feature>
<organism evidence="3 4">
    <name type="scientific">Baudoinia panamericana (strain UAMH 10762)</name>
    <name type="common">Angels' share fungus</name>
    <name type="synonym">Baudoinia compniacensis (strain UAMH 10762)</name>
    <dbReference type="NCBI Taxonomy" id="717646"/>
    <lineage>
        <taxon>Eukaryota</taxon>
        <taxon>Fungi</taxon>
        <taxon>Dikarya</taxon>
        <taxon>Ascomycota</taxon>
        <taxon>Pezizomycotina</taxon>
        <taxon>Dothideomycetes</taxon>
        <taxon>Dothideomycetidae</taxon>
        <taxon>Mycosphaerellales</taxon>
        <taxon>Teratosphaeriaceae</taxon>
        <taxon>Baudoinia</taxon>
    </lineage>
</organism>
<dbReference type="EMBL" id="KB445556">
    <property type="protein sequence ID" value="EMC95859.1"/>
    <property type="molecule type" value="Genomic_DNA"/>
</dbReference>
<keyword evidence="4" id="KW-1185">Reference proteome</keyword>
<feature type="non-terminal residue" evidence="3">
    <location>
        <position position="512"/>
    </location>
</feature>
<protein>
    <submittedName>
        <fullName evidence="3">Uncharacterized protein</fullName>
    </submittedName>
</protein>
<evidence type="ECO:0000313" key="3">
    <source>
        <dbReference type="EMBL" id="EMC95859.1"/>
    </source>
</evidence>
<dbReference type="OrthoDB" id="2121319at2759"/>
<feature type="compositionally biased region" description="Polar residues" evidence="2">
    <location>
        <begin position="343"/>
        <end position="364"/>
    </location>
</feature>